<evidence type="ECO:0000313" key="3">
    <source>
        <dbReference type="Proteomes" id="UP000240542"/>
    </source>
</evidence>
<proteinExistence type="predicted"/>
<sequence>MAVRPMPGAVKALRAMLFIVGVIVLLSGGITLMSAMGTLDSAAADVLAAQGAGMASSVVLGIAGLAYGIASIVCGALVGRATTAVEWGISIALFGYVIVNVLISFLDGVSIHGVVILPVVITLLTRTTSAKEYFAHGSHSRDGA</sequence>
<dbReference type="EMBL" id="PYGA01000008">
    <property type="protein sequence ID" value="PSK97310.1"/>
    <property type="molecule type" value="Genomic_DNA"/>
</dbReference>
<keyword evidence="1" id="KW-1133">Transmembrane helix</keyword>
<name>A0A2P8DJB1_9ACTN</name>
<feature type="transmembrane region" description="Helical" evidence="1">
    <location>
        <begin position="109"/>
        <end position="125"/>
    </location>
</feature>
<dbReference type="Proteomes" id="UP000240542">
    <property type="component" value="Unassembled WGS sequence"/>
</dbReference>
<protein>
    <submittedName>
        <fullName evidence="2">Uncharacterized protein</fullName>
    </submittedName>
</protein>
<keyword evidence="3" id="KW-1185">Reference proteome</keyword>
<dbReference type="AlphaFoldDB" id="A0A2P8DJB1"/>
<feature type="transmembrane region" description="Helical" evidence="1">
    <location>
        <begin position="85"/>
        <end position="103"/>
    </location>
</feature>
<comment type="caution">
    <text evidence="2">The sequence shown here is derived from an EMBL/GenBank/DDBJ whole genome shotgun (WGS) entry which is preliminary data.</text>
</comment>
<reference evidence="2 3" key="1">
    <citation type="submission" date="2018-03" db="EMBL/GenBank/DDBJ databases">
        <title>Genomic Encyclopedia of Archaeal and Bacterial Type Strains, Phase II (KMG-II): from individual species to whole genera.</title>
        <authorList>
            <person name="Goeker M."/>
        </authorList>
    </citation>
    <scope>NUCLEOTIDE SEQUENCE [LARGE SCALE GENOMIC DNA]</scope>
    <source>
        <strain evidence="2 3">DSM 45312</strain>
    </source>
</reference>
<dbReference type="RefSeq" id="WP_146165557.1">
    <property type="nucleotide sequence ID" value="NZ_PYGA01000008.1"/>
</dbReference>
<keyword evidence="1" id="KW-0472">Membrane</keyword>
<keyword evidence="1" id="KW-0812">Transmembrane</keyword>
<accession>A0A2P8DJB1</accession>
<gene>
    <name evidence="2" type="ORF">CLV63_10828</name>
</gene>
<evidence type="ECO:0000256" key="1">
    <source>
        <dbReference type="SAM" id="Phobius"/>
    </source>
</evidence>
<evidence type="ECO:0000313" key="2">
    <source>
        <dbReference type="EMBL" id="PSK97310.1"/>
    </source>
</evidence>
<feature type="transmembrane region" description="Helical" evidence="1">
    <location>
        <begin position="58"/>
        <end position="78"/>
    </location>
</feature>
<organism evidence="2 3">
    <name type="scientific">Murinocardiopsis flavida</name>
    <dbReference type="NCBI Taxonomy" id="645275"/>
    <lineage>
        <taxon>Bacteria</taxon>
        <taxon>Bacillati</taxon>
        <taxon>Actinomycetota</taxon>
        <taxon>Actinomycetes</taxon>
        <taxon>Streptosporangiales</taxon>
        <taxon>Nocardiopsidaceae</taxon>
        <taxon>Murinocardiopsis</taxon>
    </lineage>
</organism>